<dbReference type="Proteomes" id="UP000582659">
    <property type="component" value="Unassembled WGS sequence"/>
</dbReference>
<feature type="compositionally biased region" description="Pro residues" evidence="1">
    <location>
        <begin position="466"/>
        <end position="488"/>
    </location>
</feature>
<feature type="compositionally biased region" description="Basic and acidic residues" evidence="1">
    <location>
        <begin position="318"/>
        <end position="338"/>
    </location>
</feature>
<sequence length="706" mass="82029">MHPPPLPNRPHTSLGEEIKLFASTISYSFVAEGYELIEQDRQVKTVLGLCAMTGIKVPIWLVVEVKQAQQILAVKCTDYRMDFKQVYKGALGKFMLGYQKLDSEILEMFDENMAKAVAETANEWIQKRIRKPVERPQIEGKKSKEFHAKMSSLQHAKFSNRFELVELRLRDETAKNEAFRAKMEEKLGRFRTELDRLKSMPGYEVLPPIESIPKAPEESRPLPFYRFIDQDMADGLFKEAGRNHTLFFQFVSNWIFTDAERELGVRQLPQKKLFELEQILGYYYPQGSVEADRKLWRIYKSKLSQEATNKRRRQSNRQKRENSENPPEKRARLDREAKSPSSSNSVAERQRESASETRDPAMSGKRKDKDIWVVLDLLDADQVIAAPVSALKFWRKFTKGSKGRFPMLNGAYEAAEIIEVCDQRMARQMVEFMSTYIRRRNNRIAGIDESKVENSSEGPSSIPNFTPAPPPAPTPPTVSTPAPRPAPVPTSFGPDLIDKYNEQFDRMEDLLKKEEKRNESFRDYLMEQVSLYRFELDRIKELPGNEKLIGKKVPLFRFIDRQVIESLCKQSGDDHSKFFPLVFYGIFTPDERSRGIKKLPQEKLMELEQILRFFYPQESEEKDEDLWRFYRIKMSKYASSQRRQMKETLTVPSKNRLIIQQNTSDTSRESSVSTSQQSMDISDLVPNDILQRLIKTENFPAEEPAI</sequence>
<feature type="region of interest" description="Disordered" evidence="1">
    <location>
        <begin position="654"/>
        <end position="679"/>
    </location>
</feature>
<gene>
    <name evidence="2" type="ORF">BXYJ_LOCUS10978</name>
</gene>
<accession>A0A7I8XK01</accession>
<dbReference type="AlphaFoldDB" id="A0A7I8XK01"/>
<dbReference type="EMBL" id="CAJFDI010000005">
    <property type="protein sequence ID" value="CAD5230420.1"/>
    <property type="molecule type" value="Genomic_DNA"/>
</dbReference>
<feature type="compositionally biased region" description="Low complexity" evidence="1">
    <location>
        <begin position="663"/>
        <end position="679"/>
    </location>
</feature>
<proteinExistence type="predicted"/>
<comment type="caution">
    <text evidence="2">The sequence shown here is derived from an EMBL/GenBank/DDBJ whole genome shotgun (WGS) entry which is preliminary data.</text>
</comment>
<feature type="region of interest" description="Disordered" evidence="1">
    <location>
        <begin position="448"/>
        <end position="492"/>
    </location>
</feature>
<dbReference type="SMR" id="A0A7I8XK01"/>
<keyword evidence="3" id="KW-1185">Reference proteome</keyword>
<evidence type="ECO:0000313" key="2">
    <source>
        <dbReference type="EMBL" id="CAD5230420.1"/>
    </source>
</evidence>
<organism evidence="2 3">
    <name type="scientific">Bursaphelenchus xylophilus</name>
    <name type="common">Pinewood nematode worm</name>
    <name type="synonym">Aphelenchoides xylophilus</name>
    <dbReference type="NCBI Taxonomy" id="6326"/>
    <lineage>
        <taxon>Eukaryota</taxon>
        <taxon>Metazoa</taxon>
        <taxon>Ecdysozoa</taxon>
        <taxon>Nematoda</taxon>
        <taxon>Chromadorea</taxon>
        <taxon>Rhabditida</taxon>
        <taxon>Tylenchina</taxon>
        <taxon>Tylenchomorpha</taxon>
        <taxon>Aphelenchoidea</taxon>
        <taxon>Aphelenchoididae</taxon>
        <taxon>Bursaphelenchus</taxon>
    </lineage>
</organism>
<dbReference type="Proteomes" id="UP000659654">
    <property type="component" value="Unassembled WGS sequence"/>
</dbReference>
<evidence type="ECO:0000256" key="1">
    <source>
        <dbReference type="SAM" id="MobiDB-lite"/>
    </source>
</evidence>
<feature type="region of interest" description="Disordered" evidence="1">
    <location>
        <begin position="307"/>
        <end position="365"/>
    </location>
</feature>
<dbReference type="EMBL" id="CAJFCV020000005">
    <property type="protein sequence ID" value="CAG9121337.1"/>
    <property type="molecule type" value="Genomic_DNA"/>
</dbReference>
<feature type="compositionally biased region" description="Basic and acidic residues" evidence="1">
    <location>
        <begin position="348"/>
        <end position="365"/>
    </location>
</feature>
<evidence type="ECO:0000313" key="3">
    <source>
        <dbReference type="Proteomes" id="UP000659654"/>
    </source>
</evidence>
<name>A0A7I8XK01_BURXY</name>
<protein>
    <submittedName>
        <fullName evidence="2">(pine wood nematode) hypothetical protein</fullName>
    </submittedName>
</protein>
<reference evidence="2" key="1">
    <citation type="submission" date="2020-09" db="EMBL/GenBank/DDBJ databases">
        <authorList>
            <person name="Kikuchi T."/>
        </authorList>
    </citation>
    <scope>NUCLEOTIDE SEQUENCE</scope>
    <source>
        <strain evidence="2">Ka4C1</strain>
    </source>
</reference>